<gene>
    <name evidence="4" type="ORF">FHS38_002604</name>
</gene>
<dbReference type="RefSeq" id="WP_184733657.1">
    <property type="nucleotide sequence ID" value="NZ_BMRW01000004.1"/>
</dbReference>
<name>A0A7W7LBG1_STRNE</name>
<feature type="region of interest" description="Disordered" evidence="1">
    <location>
        <begin position="135"/>
        <end position="173"/>
    </location>
</feature>
<protein>
    <submittedName>
        <fullName evidence="4">Uncharacterized protein</fullName>
    </submittedName>
</protein>
<reference evidence="4 5" key="1">
    <citation type="submission" date="2020-08" db="EMBL/GenBank/DDBJ databases">
        <title>Genomic Encyclopedia of Type Strains, Phase III (KMG-III): the genomes of soil and plant-associated and newly described type strains.</title>
        <authorList>
            <person name="Whitman W."/>
        </authorList>
    </citation>
    <scope>NUCLEOTIDE SEQUENCE [LARGE SCALE GENOMIC DNA]</scope>
    <source>
        <strain evidence="4 5">CECT 3265</strain>
    </source>
</reference>
<evidence type="ECO:0000313" key="4">
    <source>
        <dbReference type="EMBL" id="MBB4886571.1"/>
    </source>
</evidence>
<comment type="caution">
    <text evidence="4">The sequence shown here is derived from an EMBL/GenBank/DDBJ whole genome shotgun (WGS) entry which is preliminary data.</text>
</comment>
<dbReference type="Proteomes" id="UP000556436">
    <property type="component" value="Unassembled WGS sequence"/>
</dbReference>
<sequence>MKRVRIALTSVAAAALVLTAAAGASAEDPYWTLSTSDPTQRGREAEFVVTIEEATLDDDKGYVTLESPAFVEPVKLKAEEFREGKDGTPRAAGRGMVLCDIKPGTYPVELKDHGQGEAVDTVDLTVVAEMDPGNREFCAGPKDYDEVKDKTSESALGAEDDEDEDEEDGFGVGTVVGVGAGAAVLAAAGAYALARRRHRAGPGGSGPDASV</sequence>
<dbReference type="AlphaFoldDB" id="A0A7W7LBG1"/>
<evidence type="ECO:0000256" key="3">
    <source>
        <dbReference type="SAM" id="SignalP"/>
    </source>
</evidence>
<keyword evidence="2" id="KW-1133">Transmembrane helix</keyword>
<feature type="signal peptide" evidence="3">
    <location>
        <begin position="1"/>
        <end position="26"/>
    </location>
</feature>
<keyword evidence="3" id="KW-0732">Signal</keyword>
<accession>A0A7W7LBG1</accession>
<keyword evidence="5" id="KW-1185">Reference proteome</keyword>
<dbReference type="EMBL" id="JACHJG010000004">
    <property type="protein sequence ID" value="MBB4886571.1"/>
    <property type="molecule type" value="Genomic_DNA"/>
</dbReference>
<feature type="chain" id="PRO_5030753194" evidence="3">
    <location>
        <begin position="27"/>
        <end position="211"/>
    </location>
</feature>
<feature type="compositionally biased region" description="Basic and acidic residues" evidence="1">
    <location>
        <begin position="142"/>
        <end position="152"/>
    </location>
</feature>
<evidence type="ECO:0000313" key="5">
    <source>
        <dbReference type="Proteomes" id="UP000556436"/>
    </source>
</evidence>
<keyword evidence="2" id="KW-0812">Transmembrane</keyword>
<evidence type="ECO:0000256" key="1">
    <source>
        <dbReference type="SAM" id="MobiDB-lite"/>
    </source>
</evidence>
<evidence type="ECO:0000256" key="2">
    <source>
        <dbReference type="SAM" id="Phobius"/>
    </source>
</evidence>
<proteinExistence type="predicted"/>
<organism evidence="4 5">
    <name type="scientific">Streptomyces netropsis</name>
    <name type="common">Streptoverticillium netropsis</name>
    <dbReference type="NCBI Taxonomy" id="55404"/>
    <lineage>
        <taxon>Bacteria</taxon>
        <taxon>Bacillati</taxon>
        <taxon>Actinomycetota</taxon>
        <taxon>Actinomycetes</taxon>
        <taxon>Kitasatosporales</taxon>
        <taxon>Streptomycetaceae</taxon>
        <taxon>Streptomyces</taxon>
    </lineage>
</organism>
<keyword evidence="2" id="KW-0472">Membrane</keyword>
<feature type="compositionally biased region" description="Acidic residues" evidence="1">
    <location>
        <begin position="158"/>
        <end position="169"/>
    </location>
</feature>
<feature type="transmembrane region" description="Helical" evidence="2">
    <location>
        <begin position="170"/>
        <end position="194"/>
    </location>
</feature>